<name>M0NVK4_9EURY</name>
<comment type="caution">
    <text evidence="3">The sequence shown here is derived from an EMBL/GenBank/DDBJ whole genome shotgun (WGS) entry which is preliminary data.</text>
</comment>
<dbReference type="Proteomes" id="UP000011581">
    <property type="component" value="Unassembled WGS sequence"/>
</dbReference>
<dbReference type="InterPro" id="IPR050214">
    <property type="entry name" value="Cys_Synth/Cystath_Beta-Synth"/>
</dbReference>
<dbReference type="InterPro" id="IPR036052">
    <property type="entry name" value="TrpB-like_PALP_sf"/>
</dbReference>
<evidence type="ECO:0000259" key="2">
    <source>
        <dbReference type="Pfam" id="PF00291"/>
    </source>
</evidence>
<dbReference type="SUPFAM" id="SSF53686">
    <property type="entry name" value="Tryptophan synthase beta subunit-like PLP-dependent enzymes"/>
    <property type="match status" value="1"/>
</dbReference>
<dbReference type="AlphaFoldDB" id="M0NVK4"/>
<dbReference type="InterPro" id="IPR001926">
    <property type="entry name" value="TrpB-like_PALP"/>
</dbReference>
<dbReference type="PANTHER" id="PTHR10314">
    <property type="entry name" value="CYSTATHIONINE BETA-SYNTHASE"/>
    <property type="match status" value="1"/>
</dbReference>
<dbReference type="GO" id="GO:0006535">
    <property type="term" value="P:cysteine biosynthetic process from serine"/>
    <property type="evidence" value="ECO:0007669"/>
    <property type="project" value="InterPro"/>
</dbReference>
<dbReference type="CDD" id="cd01561">
    <property type="entry name" value="CBS_like"/>
    <property type="match status" value="1"/>
</dbReference>
<reference evidence="3 4" key="1">
    <citation type="journal article" date="2014" name="PLoS Genet.">
        <title>Phylogenetically driven sequencing of extremely halophilic archaea reveals strategies for static and dynamic osmo-response.</title>
        <authorList>
            <person name="Becker E.A."/>
            <person name="Seitzer P.M."/>
            <person name="Tritt A."/>
            <person name="Larsen D."/>
            <person name="Krusor M."/>
            <person name="Yao A.I."/>
            <person name="Wu D."/>
            <person name="Madern D."/>
            <person name="Eisen J.A."/>
            <person name="Darling A.E."/>
            <person name="Facciotti M.T."/>
        </authorList>
    </citation>
    <scope>NUCLEOTIDE SEQUENCE [LARGE SCALE GENOMIC DNA]</scope>
    <source>
        <strain evidence="3 4">JCM 13561</strain>
    </source>
</reference>
<organism evidence="3 4">
    <name type="scientific">Halorubrum distributum JCM 13561</name>
    <dbReference type="NCBI Taxonomy" id="1227483"/>
    <lineage>
        <taxon>Archaea</taxon>
        <taxon>Methanobacteriati</taxon>
        <taxon>Methanobacteriota</taxon>
        <taxon>Stenosarchaea group</taxon>
        <taxon>Halobacteria</taxon>
        <taxon>Halobacteriales</taxon>
        <taxon>Haloferacaceae</taxon>
        <taxon>Halorubrum</taxon>
        <taxon>Halorubrum distributum group</taxon>
    </lineage>
</organism>
<dbReference type="EMBL" id="AOJF01000032">
    <property type="protein sequence ID" value="EMA61294.1"/>
    <property type="molecule type" value="Genomic_DNA"/>
</dbReference>
<accession>M0NVK4</accession>
<sequence>MYCPYSVDDPLLQLIGNTPIVPFSGAEHGNVSCKLESRNPTGSMKDRVALGILLEESQNGEHETVVEASSGNTAGSVAFVANRLNLDCHVTLPASTSTHKKGYVRAFDAEIHECPDVSEDHPEYYHNVADRLSEKLDAYFMNQYYNSANPEVHYEWTGPEIWSQVGDDLTHLVCPMGTGGTLSGTARFLKESVEDCGRDITIVGVDATNSNISTAFYGSEPVEYETTVEGLGKGHELPTMWFEYIDEIQSVEDEQAFETARQAAREHGLLIGPSAGAALSVATTIGNTNPDAEVLSVVCDGGEQYFDSLFVDGV</sequence>
<evidence type="ECO:0000313" key="3">
    <source>
        <dbReference type="EMBL" id="EMA61294.1"/>
    </source>
</evidence>
<protein>
    <submittedName>
        <fullName evidence="3">Cystathionine beta-synthase</fullName>
    </submittedName>
</protein>
<dbReference type="Pfam" id="PF00291">
    <property type="entry name" value="PALP"/>
    <property type="match status" value="1"/>
</dbReference>
<dbReference type="InterPro" id="IPR001216">
    <property type="entry name" value="P-phosphate_BS"/>
</dbReference>
<proteinExistence type="predicted"/>
<feature type="domain" description="Tryptophan synthase beta chain-like PALP" evidence="2">
    <location>
        <begin position="12"/>
        <end position="300"/>
    </location>
</feature>
<comment type="cofactor">
    <cofactor evidence="1">
        <name>pyridoxal 5'-phosphate</name>
        <dbReference type="ChEBI" id="CHEBI:597326"/>
    </cofactor>
</comment>
<evidence type="ECO:0000256" key="1">
    <source>
        <dbReference type="ARBA" id="ARBA00001933"/>
    </source>
</evidence>
<evidence type="ECO:0000313" key="4">
    <source>
        <dbReference type="Proteomes" id="UP000011581"/>
    </source>
</evidence>
<gene>
    <name evidence="3" type="ORF">C470_07209</name>
</gene>
<dbReference type="PROSITE" id="PS00901">
    <property type="entry name" value="CYS_SYNTHASE"/>
    <property type="match status" value="1"/>
</dbReference>
<dbReference type="Gene3D" id="3.40.50.1100">
    <property type="match status" value="2"/>
</dbReference>